<name>A0A4C1WJK7_EUMVA</name>
<protein>
    <submittedName>
        <fullName evidence="2">Uncharacterized protein</fullName>
    </submittedName>
</protein>
<accession>A0A4C1WJK7</accession>
<reference evidence="2 3" key="1">
    <citation type="journal article" date="2019" name="Commun. Biol.">
        <title>The bagworm genome reveals a unique fibroin gene that provides high tensile strength.</title>
        <authorList>
            <person name="Kono N."/>
            <person name="Nakamura H."/>
            <person name="Ohtoshi R."/>
            <person name="Tomita M."/>
            <person name="Numata K."/>
            <person name="Arakawa K."/>
        </authorList>
    </citation>
    <scope>NUCLEOTIDE SEQUENCE [LARGE SCALE GENOMIC DNA]</scope>
</reference>
<comment type="caution">
    <text evidence="2">The sequence shown here is derived from an EMBL/GenBank/DDBJ whole genome shotgun (WGS) entry which is preliminary data.</text>
</comment>
<evidence type="ECO:0000313" key="2">
    <source>
        <dbReference type="EMBL" id="GBP51203.1"/>
    </source>
</evidence>
<gene>
    <name evidence="2" type="ORF">EVAR_85414_1</name>
</gene>
<feature type="compositionally biased region" description="Basic and acidic residues" evidence="1">
    <location>
        <begin position="23"/>
        <end position="39"/>
    </location>
</feature>
<feature type="region of interest" description="Disordered" evidence="1">
    <location>
        <begin position="17"/>
        <end position="39"/>
    </location>
</feature>
<proteinExistence type="predicted"/>
<sequence>MKPKLINLQLKQSSKVSVVGTGEHADAPARRPTDARDKVGRRSLNFNAMPPLIVVKMIFAQRPRAAPSTASF</sequence>
<evidence type="ECO:0000256" key="1">
    <source>
        <dbReference type="SAM" id="MobiDB-lite"/>
    </source>
</evidence>
<dbReference type="Proteomes" id="UP000299102">
    <property type="component" value="Unassembled WGS sequence"/>
</dbReference>
<dbReference type="AlphaFoldDB" id="A0A4C1WJK7"/>
<organism evidence="2 3">
    <name type="scientific">Eumeta variegata</name>
    <name type="common">Bagworm moth</name>
    <name type="synonym">Eumeta japonica</name>
    <dbReference type="NCBI Taxonomy" id="151549"/>
    <lineage>
        <taxon>Eukaryota</taxon>
        <taxon>Metazoa</taxon>
        <taxon>Ecdysozoa</taxon>
        <taxon>Arthropoda</taxon>
        <taxon>Hexapoda</taxon>
        <taxon>Insecta</taxon>
        <taxon>Pterygota</taxon>
        <taxon>Neoptera</taxon>
        <taxon>Endopterygota</taxon>
        <taxon>Lepidoptera</taxon>
        <taxon>Glossata</taxon>
        <taxon>Ditrysia</taxon>
        <taxon>Tineoidea</taxon>
        <taxon>Psychidae</taxon>
        <taxon>Oiketicinae</taxon>
        <taxon>Eumeta</taxon>
    </lineage>
</organism>
<evidence type="ECO:0000313" key="3">
    <source>
        <dbReference type="Proteomes" id="UP000299102"/>
    </source>
</evidence>
<keyword evidence="3" id="KW-1185">Reference proteome</keyword>
<dbReference type="EMBL" id="BGZK01000577">
    <property type="protein sequence ID" value="GBP51203.1"/>
    <property type="molecule type" value="Genomic_DNA"/>
</dbReference>